<dbReference type="EMBL" id="JAHBAY010000011">
    <property type="protein sequence ID" value="MBT0772162.1"/>
    <property type="molecule type" value="Genomic_DNA"/>
</dbReference>
<comment type="caution">
    <text evidence="2">The sequence shown here is derived from an EMBL/GenBank/DDBJ whole genome shotgun (WGS) entry which is preliminary data.</text>
</comment>
<dbReference type="Pfam" id="PF05036">
    <property type="entry name" value="SPOR"/>
    <property type="match status" value="1"/>
</dbReference>
<dbReference type="SUPFAM" id="SSF110997">
    <property type="entry name" value="Sporulation related repeat"/>
    <property type="match status" value="1"/>
</dbReference>
<evidence type="ECO:0000259" key="1">
    <source>
        <dbReference type="PROSITE" id="PS51724"/>
    </source>
</evidence>
<evidence type="ECO:0000313" key="2">
    <source>
        <dbReference type="EMBL" id="MBT0772162.1"/>
    </source>
</evidence>
<dbReference type="InterPro" id="IPR036680">
    <property type="entry name" value="SPOR-like_sf"/>
</dbReference>
<accession>A0ABS5TM51</accession>
<dbReference type="Gene3D" id="3.30.70.1070">
    <property type="entry name" value="Sporulation related repeat"/>
    <property type="match status" value="1"/>
</dbReference>
<evidence type="ECO:0000313" key="3">
    <source>
        <dbReference type="Proteomes" id="UP001197247"/>
    </source>
</evidence>
<dbReference type="RefSeq" id="WP_214158528.1">
    <property type="nucleotide sequence ID" value="NZ_JAHBAY010000011.1"/>
</dbReference>
<name>A0ABS5TM51_9ACTN</name>
<organism evidence="2 3">
    <name type="scientific">Kineosporia corallincola</name>
    <dbReference type="NCBI Taxonomy" id="2835133"/>
    <lineage>
        <taxon>Bacteria</taxon>
        <taxon>Bacillati</taxon>
        <taxon>Actinomycetota</taxon>
        <taxon>Actinomycetes</taxon>
        <taxon>Kineosporiales</taxon>
        <taxon>Kineosporiaceae</taxon>
        <taxon>Kineosporia</taxon>
    </lineage>
</organism>
<sequence length="135" mass="14637">MQAPGIDVFWPILATVLTTFVIVVASVAHSSMAAVGEGNPRTDWTPLPTHSAEQPFVVVQVASHPTRAQAQAEADKLRRSGLDAGVLRSDLYAPLNRGWFVVYVGPFDDTAQGRARALKITGKIDDSLVRTLTRR</sequence>
<dbReference type="PROSITE" id="PS51724">
    <property type="entry name" value="SPOR"/>
    <property type="match status" value="1"/>
</dbReference>
<proteinExistence type="predicted"/>
<dbReference type="Proteomes" id="UP001197247">
    <property type="component" value="Unassembled WGS sequence"/>
</dbReference>
<feature type="domain" description="SPOR" evidence="1">
    <location>
        <begin position="51"/>
        <end position="135"/>
    </location>
</feature>
<gene>
    <name evidence="2" type="ORF">KIH74_24675</name>
</gene>
<protein>
    <submittedName>
        <fullName evidence="2">SPOR domain-containing protein</fullName>
    </submittedName>
</protein>
<reference evidence="2 3" key="1">
    <citation type="submission" date="2021-05" db="EMBL/GenBank/DDBJ databases">
        <title>Kineosporia and Streptomyces sp. nov. two new marine actinobacteria isolated from Coral.</title>
        <authorList>
            <person name="Buangrab K."/>
            <person name="Sutthacheep M."/>
            <person name="Yeemin T."/>
            <person name="Harunari E."/>
            <person name="Igarashi Y."/>
            <person name="Kanchanasin P."/>
            <person name="Tanasupawat S."/>
            <person name="Phongsopitanun W."/>
        </authorList>
    </citation>
    <scope>NUCLEOTIDE SEQUENCE [LARGE SCALE GENOMIC DNA]</scope>
    <source>
        <strain evidence="2 3">J2-2</strain>
    </source>
</reference>
<keyword evidence="3" id="KW-1185">Reference proteome</keyword>
<dbReference type="InterPro" id="IPR007730">
    <property type="entry name" value="SPOR-like_dom"/>
</dbReference>